<evidence type="ECO:0000256" key="1">
    <source>
        <dbReference type="ARBA" id="ARBA00022490"/>
    </source>
</evidence>
<dbReference type="AlphaFoldDB" id="A0A9X1P386"/>
<dbReference type="Gene3D" id="3.30.70.100">
    <property type="match status" value="1"/>
</dbReference>
<accession>A0A9X1P386</accession>
<keyword evidence="1 5" id="KW-0963">Cytoplasm</keyword>
<comment type="caution">
    <text evidence="6">The sequence shown here is derived from an EMBL/GenBank/DDBJ whole genome shotgun (WGS) entry which is preliminary data.</text>
</comment>
<feature type="binding site" evidence="5">
    <location>
        <begin position="91"/>
        <end position="92"/>
    </location>
    <ligand>
        <name>substrate</name>
    </ligand>
</feature>
<dbReference type="EMBL" id="JAJUWU010000025">
    <property type="protein sequence ID" value="MCE7030562.1"/>
    <property type="molecule type" value="Genomic_DNA"/>
</dbReference>
<dbReference type="EC" id="5.1.3.32" evidence="5"/>
<reference evidence="6" key="1">
    <citation type="submission" date="2022-01" db="EMBL/GenBank/DDBJ databases">
        <title>Jiella avicenniae sp. nov., a novel endophytic bacterium isolated from bark of Avicennia marina.</title>
        <authorList>
            <person name="Tuo L."/>
        </authorList>
    </citation>
    <scope>NUCLEOTIDE SEQUENCE</scope>
    <source>
        <strain evidence="6">CBK1P-4</strain>
    </source>
</reference>
<dbReference type="HAMAP" id="MF_01663">
    <property type="entry name" value="L_rham_rotase"/>
    <property type="match status" value="1"/>
</dbReference>
<keyword evidence="2 5" id="KW-0413">Isomerase</keyword>
<dbReference type="Pfam" id="PF05336">
    <property type="entry name" value="rhaM"/>
    <property type="match status" value="1"/>
</dbReference>
<gene>
    <name evidence="5" type="primary">rhaM</name>
    <name evidence="6" type="ORF">LZD57_21455</name>
</gene>
<dbReference type="Proteomes" id="UP001139035">
    <property type="component" value="Unassembled WGS sequence"/>
</dbReference>
<dbReference type="InterPro" id="IPR008000">
    <property type="entry name" value="Rham/fucose_mutarotase"/>
</dbReference>
<proteinExistence type="inferred from homology"/>
<dbReference type="InterPro" id="IPR013448">
    <property type="entry name" value="L-rhamnose_mutarotase"/>
</dbReference>
<comment type="subunit">
    <text evidence="5">Homodimer.</text>
</comment>
<sequence>MSRDGTLPGRETAEAFERIGFRMRLQAGMAEEYRRRHDAIWPELVDLLRKAGIRDYAIFLDPETNALFATLERRRDHAMDDLPDHPVMRRWWAMMADIMEVKADDEPVSLPLRPMFRMG</sequence>
<dbReference type="GO" id="GO:0062192">
    <property type="term" value="F:L-rhamnose mutarotase activity"/>
    <property type="evidence" value="ECO:0007669"/>
    <property type="project" value="UniProtKB-EC"/>
</dbReference>
<comment type="pathway">
    <text evidence="5">Carbohydrate metabolism; L-rhamnose metabolism.</text>
</comment>
<dbReference type="GO" id="GO:0005737">
    <property type="term" value="C:cytoplasm"/>
    <property type="evidence" value="ECO:0007669"/>
    <property type="project" value="UniProtKB-SubCell"/>
</dbReference>
<feature type="binding site" evidence="5">
    <location>
        <position position="33"/>
    </location>
    <ligand>
        <name>substrate</name>
    </ligand>
</feature>
<dbReference type="InterPro" id="IPR011008">
    <property type="entry name" value="Dimeric_a/b-barrel"/>
</dbReference>
<evidence type="ECO:0000256" key="3">
    <source>
        <dbReference type="ARBA" id="ARBA00023277"/>
    </source>
</evidence>
<evidence type="ECO:0000313" key="6">
    <source>
        <dbReference type="EMBL" id="MCE7030562.1"/>
    </source>
</evidence>
<dbReference type="PANTHER" id="PTHR34389:SF2">
    <property type="entry name" value="L-RHAMNOSE MUTAROTASE"/>
    <property type="match status" value="1"/>
</dbReference>
<evidence type="ECO:0000256" key="5">
    <source>
        <dbReference type="HAMAP-Rule" id="MF_01663"/>
    </source>
</evidence>
<keyword evidence="4 5" id="KW-0684">Rhamnose metabolism</keyword>
<keyword evidence="7" id="KW-1185">Reference proteome</keyword>
<protein>
    <recommendedName>
        <fullName evidence="5">L-rhamnose mutarotase</fullName>
        <ecNumber evidence="5">5.1.3.32</ecNumber>
    </recommendedName>
    <alternativeName>
        <fullName evidence="5">Rhamnose 1-epimerase</fullName>
    </alternativeName>
    <alternativeName>
        <fullName evidence="5">Type-3 mutarotase</fullName>
    </alternativeName>
</protein>
<comment type="similarity">
    <text evidence="5">Belongs to the rhamnose mutarotase family.</text>
</comment>
<name>A0A9X1P386_9HYPH</name>
<dbReference type="RefSeq" id="WP_233721629.1">
    <property type="nucleotide sequence ID" value="NZ_JAJUWU010000025.1"/>
</dbReference>
<comment type="subcellular location">
    <subcellularLocation>
        <location evidence="5">Cytoplasm</location>
    </subcellularLocation>
</comment>
<dbReference type="GO" id="GO:0019301">
    <property type="term" value="P:rhamnose catabolic process"/>
    <property type="evidence" value="ECO:0007669"/>
    <property type="project" value="TreeGrafter"/>
</dbReference>
<keyword evidence="3 5" id="KW-0119">Carbohydrate metabolism</keyword>
<dbReference type="PANTHER" id="PTHR34389">
    <property type="entry name" value="L-RHAMNOSE MUTAROTASE"/>
    <property type="match status" value="1"/>
</dbReference>
<organism evidence="6 7">
    <name type="scientific">Jiella avicenniae</name>
    <dbReference type="NCBI Taxonomy" id="2907202"/>
    <lineage>
        <taxon>Bacteria</taxon>
        <taxon>Pseudomonadati</taxon>
        <taxon>Pseudomonadota</taxon>
        <taxon>Alphaproteobacteria</taxon>
        <taxon>Hyphomicrobiales</taxon>
        <taxon>Aurantimonadaceae</taxon>
        <taxon>Jiella</taxon>
    </lineage>
</organism>
<evidence type="ECO:0000256" key="4">
    <source>
        <dbReference type="ARBA" id="ARBA00023308"/>
    </source>
</evidence>
<comment type="function">
    <text evidence="5">Involved in the anomeric conversion of L-rhamnose.</text>
</comment>
<comment type="catalytic activity">
    <reaction evidence="5">
        <text>alpha-L-rhamnose = beta-L-rhamnose</text>
        <dbReference type="Rhea" id="RHEA:25584"/>
        <dbReference type="ChEBI" id="CHEBI:27586"/>
        <dbReference type="ChEBI" id="CHEBI:27907"/>
        <dbReference type="EC" id="5.1.3.32"/>
    </reaction>
</comment>
<dbReference type="SUPFAM" id="SSF54909">
    <property type="entry name" value="Dimeric alpha+beta barrel"/>
    <property type="match status" value="1"/>
</dbReference>
<feature type="binding site" evidence="5">
    <location>
        <position position="56"/>
    </location>
    <ligand>
        <name>substrate</name>
    </ligand>
</feature>
<evidence type="ECO:0000313" key="7">
    <source>
        <dbReference type="Proteomes" id="UP001139035"/>
    </source>
</evidence>
<feature type="active site" description="Proton donor" evidence="5">
    <location>
        <position position="37"/>
    </location>
</feature>
<evidence type="ECO:0000256" key="2">
    <source>
        <dbReference type="ARBA" id="ARBA00023235"/>
    </source>
</evidence>